<dbReference type="Pfam" id="PF00520">
    <property type="entry name" value="Ion_trans"/>
    <property type="match status" value="1"/>
</dbReference>
<dbReference type="InterPro" id="IPR002153">
    <property type="entry name" value="TRPC_channel"/>
</dbReference>
<feature type="transmembrane region" description="Helical" evidence="13">
    <location>
        <begin position="483"/>
        <end position="501"/>
    </location>
</feature>
<evidence type="ECO:0000256" key="2">
    <source>
        <dbReference type="ARBA" id="ARBA00022448"/>
    </source>
</evidence>
<proteinExistence type="predicted"/>
<dbReference type="EMBL" id="JAIWYP010000002">
    <property type="protein sequence ID" value="KAH3872990.1"/>
    <property type="molecule type" value="Genomic_DNA"/>
</dbReference>
<organism evidence="15 16">
    <name type="scientific">Dreissena polymorpha</name>
    <name type="common">Zebra mussel</name>
    <name type="synonym">Mytilus polymorpha</name>
    <dbReference type="NCBI Taxonomy" id="45954"/>
    <lineage>
        <taxon>Eukaryota</taxon>
        <taxon>Metazoa</taxon>
        <taxon>Spiralia</taxon>
        <taxon>Lophotrochozoa</taxon>
        <taxon>Mollusca</taxon>
        <taxon>Bivalvia</taxon>
        <taxon>Autobranchia</taxon>
        <taxon>Heteroconchia</taxon>
        <taxon>Euheterodonta</taxon>
        <taxon>Imparidentia</taxon>
        <taxon>Neoheterodontei</taxon>
        <taxon>Myida</taxon>
        <taxon>Dreissenoidea</taxon>
        <taxon>Dreissenidae</taxon>
        <taxon>Dreissena</taxon>
    </lineage>
</organism>
<dbReference type="PROSITE" id="PS50088">
    <property type="entry name" value="ANK_REPEAT"/>
    <property type="match status" value="1"/>
</dbReference>
<dbReference type="PANTHER" id="PTHR10117:SF54">
    <property type="entry name" value="TRANSIENT RECEPTOR POTENTIAL-GAMMA PROTEIN"/>
    <property type="match status" value="1"/>
</dbReference>
<dbReference type="GO" id="GO:0005886">
    <property type="term" value="C:plasma membrane"/>
    <property type="evidence" value="ECO:0007669"/>
    <property type="project" value="TreeGrafter"/>
</dbReference>
<evidence type="ECO:0000256" key="10">
    <source>
        <dbReference type="PROSITE-ProRule" id="PRU00023"/>
    </source>
</evidence>
<evidence type="ECO:0000256" key="5">
    <source>
        <dbReference type="ARBA" id="ARBA00022989"/>
    </source>
</evidence>
<feature type="transmembrane region" description="Helical" evidence="13">
    <location>
        <begin position="609"/>
        <end position="634"/>
    </location>
</feature>
<name>A0A9D4M913_DREPO</name>
<dbReference type="PROSITE" id="PS50297">
    <property type="entry name" value="ANK_REP_REGION"/>
    <property type="match status" value="1"/>
</dbReference>
<keyword evidence="7" id="KW-0406">Ion transport</keyword>
<feature type="transmembrane region" description="Helical" evidence="13">
    <location>
        <begin position="387"/>
        <end position="404"/>
    </location>
</feature>
<keyword evidence="8 13" id="KW-0472">Membrane</keyword>
<evidence type="ECO:0000256" key="1">
    <source>
        <dbReference type="ARBA" id="ARBA00004141"/>
    </source>
</evidence>
<sequence>MLSRSHKGADYGTPSEHKRSSAMPSQGSLFTNFEDVQLTDEERVYLTAAYLGDLGVLRQSVEDAVESSLNVNCLDYMGRSALHLAIDSEKLDVIEVLLDNLSFNCIEESLLHAISKGATKIVKIITEHPNFMEGEDRLRRLGVGEAFFRTEEKSQFSPDITPLILAAHYNNHEIIQMFLSRNHRIEKPHPISCTCNDCVTRQNYDSLKRSRSRLNAYRALASPAYMALSSPDPIMTTFELRQEMMKLAEIEKEFKSEYLSLVEKCMNFACELMDLCRGTQEVEAVLSEGSDCSSDQGKRDPLARLKMAIRYQEKKFVAHPNCQQHMTSIWYGSEMGFLQSFNWIRETVYAVLFLPAIPFLCAVYVFLPNSKLGSIMRCPVTKFITHTTSHLCFLMLLAVATFRISESSVSIRSTADLQLPNNAHFSREEKIESLLKETLRPASTLLTHVQMCIVFWILGLLWIECKQIYSSGGLSYFVNYYNFMDYSVLSMYLASYVLRFFTEYMVAEADSYFRGTRRARELLVQGHVQENYTLFNLLLQEIKDPMNHPRNYFMEASRFKWKMDDPEIVSDVLFAIANVISFARTTYLMPAFEVLGPLQISLGRMIGDITRFLVLFTLVLFSFMVGMHNLYWYYGTQRIQMTMNGHTVQVFAAEAFQGLRQTFYSLFWSIFGQVSITDINVKHPGPGGIRQCMLLDSDRNKILCTDGVQQNSSRAVYSAGHGSVSDYTESSTDIVEGVGLMLFAIYHVVIIIVLINMLIAMMSHSFEAIQGDCDVEWKFARTKLWMNYMDDGSTLPVPFNMIPSPKSFCYLWSCFRQLCVSKEKGKENYERKIRKTFIKADCDHDRADSSAKSSSQSLQRRRETVCKTLELKPDDTSYSDIMQRLVKRYLFKLERAKDEIERLKDGAANIQNIRTEEIELIDDDDEPPPVPETPRRIQFDRTYDKPQTINEDDDNTFNRNTRNSVRKRKGGSRGQGRKISHSATQIATTLAIPQLDAIQRQQKLLDVRLQHLQASSKENNRIIDDVDFLRRVMTENQKAMFNIIHALSNMQSEIGSLVKCLSPQAPTPPPISNAHSAPNSGPRQSTGRKRPSQPDDEESRF</sequence>
<evidence type="ECO:0000259" key="14">
    <source>
        <dbReference type="SMART" id="SM01420"/>
    </source>
</evidence>
<dbReference type="GO" id="GO:0034703">
    <property type="term" value="C:cation channel complex"/>
    <property type="evidence" value="ECO:0007669"/>
    <property type="project" value="TreeGrafter"/>
</dbReference>
<keyword evidence="3 13" id="KW-0812">Transmembrane</keyword>
<gene>
    <name evidence="15" type="ORF">DPMN_036214</name>
</gene>
<evidence type="ECO:0000256" key="8">
    <source>
        <dbReference type="ARBA" id="ARBA00023136"/>
    </source>
</evidence>
<evidence type="ECO:0000256" key="12">
    <source>
        <dbReference type="SAM" id="MobiDB-lite"/>
    </source>
</evidence>
<dbReference type="Gene3D" id="1.25.40.20">
    <property type="entry name" value="Ankyrin repeat-containing domain"/>
    <property type="match status" value="1"/>
</dbReference>
<feature type="region of interest" description="Disordered" evidence="12">
    <location>
        <begin position="946"/>
        <end position="981"/>
    </location>
</feature>
<comment type="subcellular location">
    <subcellularLocation>
        <location evidence="1">Membrane</location>
        <topology evidence="1">Multi-pass membrane protein</topology>
    </subcellularLocation>
</comment>
<dbReference type="InterPro" id="IPR013555">
    <property type="entry name" value="TRP_dom"/>
</dbReference>
<dbReference type="InterPro" id="IPR002110">
    <property type="entry name" value="Ankyrin_rpt"/>
</dbReference>
<dbReference type="PRINTS" id="PR01097">
    <property type="entry name" value="TRNSRECEPTRP"/>
</dbReference>
<evidence type="ECO:0000313" key="16">
    <source>
        <dbReference type="Proteomes" id="UP000828390"/>
    </source>
</evidence>
<keyword evidence="9" id="KW-0407">Ion channel</keyword>
<dbReference type="GO" id="GO:0015279">
    <property type="term" value="F:store-operated calcium channel activity"/>
    <property type="evidence" value="ECO:0007669"/>
    <property type="project" value="TreeGrafter"/>
</dbReference>
<dbReference type="InterPro" id="IPR036770">
    <property type="entry name" value="Ankyrin_rpt-contain_sf"/>
</dbReference>
<dbReference type="InterPro" id="IPR005821">
    <property type="entry name" value="Ion_trans_dom"/>
</dbReference>
<evidence type="ECO:0000256" key="3">
    <source>
        <dbReference type="ARBA" id="ARBA00022692"/>
    </source>
</evidence>
<feature type="transmembrane region" description="Helical" evidence="13">
    <location>
        <begin position="348"/>
        <end position="367"/>
    </location>
</feature>
<keyword evidence="5 13" id="KW-1133">Transmembrane helix</keyword>
<feature type="transmembrane region" description="Helical" evidence="13">
    <location>
        <begin position="445"/>
        <end position="463"/>
    </location>
</feature>
<reference evidence="15" key="1">
    <citation type="journal article" date="2019" name="bioRxiv">
        <title>The Genome of the Zebra Mussel, Dreissena polymorpha: A Resource for Invasive Species Research.</title>
        <authorList>
            <person name="McCartney M.A."/>
            <person name="Auch B."/>
            <person name="Kono T."/>
            <person name="Mallez S."/>
            <person name="Zhang Y."/>
            <person name="Obille A."/>
            <person name="Becker A."/>
            <person name="Abrahante J.E."/>
            <person name="Garbe J."/>
            <person name="Badalamenti J.P."/>
            <person name="Herman A."/>
            <person name="Mangelson H."/>
            <person name="Liachko I."/>
            <person name="Sullivan S."/>
            <person name="Sone E.D."/>
            <person name="Koren S."/>
            <person name="Silverstein K.A.T."/>
            <person name="Beckman K.B."/>
            <person name="Gohl D.M."/>
        </authorList>
    </citation>
    <scope>NUCLEOTIDE SEQUENCE</scope>
    <source>
        <strain evidence="15">Duluth1</strain>
        <tissue evidence="15">Whole animal</tissue>
    </source>
</reference>
<feature type="coiled-coil region" evidence="11">
    <location>
        <begin position="886"/>
        <end position="913"/>
    </location>
</feature>
<reference evidence="15" key="2">
    <citation type="submission" date="2020-11" db="EMBL/GenBank/DDBJ databases">
        <authorList>
            <person name="McCartney M.A."/>
            <person name="Auch B."/>
            <person name="Kono T."/>
            <person name="Mallez S."/>
            <person name="Becker A."/>
            <person name="Gohl D.M."/>
            <person name="Silverstein K.A.T."/>
            <person name="Koren S."/>
            <person name="Bechman K.B."/>
            <person name="Herman A."/>
            <person name="Abrahante J.E."/>
            <person name="Garbe J."/>
        </authorList>
    </citation>
    <scope>NUCLEOTIDE SEQUENCE</scope>
    <source>
        <strain evidence="15">Duluth1</strain>
        <tissue evidence="15">Whole animal</tissue>
    </source>
</reference>
<feature type="repeat" description="ANK" evidence="10">
    <location>
        <begin position="77"/>
        <end position="100"/>
    </location>
</feature>
<dbReference type="SUPFAM" id="SSF48403">
    <property type="entry name" value="Ankyrin repeat"/>
    <property type="match status" value="1"/>
</dbReference>
<evidence type="ECO:0000313" key="15">
    <source>
        <dbReference type="EMBL" id="KAH3872990.1"/>
    </source>
</evidence>
<evidence type="ECO:0000256" key="13">
    <source>
        <dbReference type="SAM" id="Phobius"/>
    </source>
</evidence>
<evidence type="ECO:0000256" key="11">
    <source>
        <dbReference type="SAM" id="Coils"/>
    </source>
</evidence>
<feature type="domain" description="Transient receptor ion channel" evidence="14">
    <location>
        <begin position="193"/>
        <end position="255"/>
    </location>
</feature>
<keyword evidence="2" id="KW-0813">Transport</keyword>
<keyword evidence="16" id="KW-1185">Reference proteome</keyword>
<dbReference type="SMART" id="SM01420">
    <property type="entry name" value="TRP_2"/>
    <property type="match status" value="1"/>
</dbReference>
<evidence type="ECO:0000256" key="7">
    <source>
        <dbReference type="ARBA" id="ARBA00023065"/>
    </source>
</evidence>
<protein>
    <recommendedName>
        <fullName evidence="14">Transient receptor ion channel domain-containing protein</fullName>
    </recommendedName>
</protein>
<dbReference type="SMART" id="SM00248">
    <property type="entry name" value="ANK"/>
    <property type="match status" value="2"/>
</dbReference>
<dbReference type="Pfam" id="PF08344">
    <property type="entry name" value="TRP_2"/>
    <property type="match status" value="1"/>
</dbReference>
<dbReference type="GO" id="GO:0070679">
    <property type="term" value="F:inositol 1,4,5 trisphosphate binding"/>
    <property type="evidence" value="ECO:0007669"/>
    <property type="project" value="TreeGrafter"/>
</dbReference>
<feature type="compositionally biased region" description="Basic residues" evidence="12">
    <location>
        <begin position="964"/>
        <end position="980"/>
    </location>
</feature>
<dbReference type="AlphaFoldDB" id="A0A9D4M913"/>
<feature type="region of interest" description="Disordered" evidence="12">
    <location>
        <begin position="1"/>
        <end position="26"/>
    </location>
</feature>
<keyword evidence="4" id="KW-0677">Repeat</keyword>
<dbReference type="GO" id="GO:0051480">
    <property type="term" value="P:regulation of cytosolic calcium ion concentration"/>
    <property type="evidence" value="ECO:0007669"/>
    <property type="project" value="TreeGrafter"/>
</dbReference>
<feature type="region of interest" description="Disordered" evidence="12">
    <location>
        <begin position="1060"/>
        <end position="1101"/>
    </location>
</feature>
<keyword evidence="11" id="KW-0175">Coiled coil</keyword>
<evidence type="ECO:0000256" key="9">
    <source>
        <dbReference type="ARBA" id="ARBA00023303"/>
    </source>
</evidence>
<dbReference type="Pfam" id="PF00023">
    <property type="entry name" value="Ank"/>
    <property type="match status" value="1"/>
</dbReference>
<evidence type="ECO:0000256" key="4">
    <source>
        <dbReference type="ARBA" id="ARBA00022737"/>
    </source>
</evidence>
<keyword evidence="6 10" id="KW-0040">ANK repeat</keyword>
<feature type="compositionally biased region" description="Polar residues" evidence="12">
    <location>
        <begin position="1073"/>
        <end position="1085"/>
    </location>
</feature>
<accession>A0A9D4M913</accession>
<comment type="caution">
    <text evidence="15">The sequence shown here is derived from an EMBL/GenBank/DDBJ whole genome shotgun (WGS) entry which is preliminary data.</text>
</comment>
<dbReference type="PANTHER" id="PTHR10117">
    <property type="entry name" value="TRANSIENT RECEPTOR POTENTIAL CHANNEL"/>
    <property type="match status" value="1"/>
</dbReference>
<dbReference type="Proteomes" id="UP000828390">
    <property type="component" value="Unassembled WGS sequence"/>
</dbReference>
<evidence type="ECO:0000256" key="6">
    <source>
        <dbReference type="ARBA" id="ARBA00023043"/>
    </source>
</evidence>
<feature type="transmembrane region" description="Helical" evidence="13">
    <location>
        <begin position="740"/>
        <end position="762"/>
    </location>
</feature>